<sequence>MSNYILVGAERQAELEAAKAAFFASGGQAIDLGTYRAAPPPARSSRVAPEAVLQRKHKGLSRTERKKLRKMAEAL</sequence>
<evidence type="ECO:0000256" key="1">
    <source>
        <dbReference type="SAM" id="MobiDB-lite"/>
    </source>
</evidence>
<proteinExistence type="predicted"/>
<dbReference type="Proteomes" id="UP000310095">
    <property type="component" value="Unassembled WGS sequence"/>
</dbReference>
<evidence type="ECO:0000313" key="2">
    <source>
        <dbReference type="EMBL" id="TMM67318.1"/>
    </source>
</evidence>
<reference evidence="2 3" key="1">
    <citation type="submission" date="2019-05" db="EMBL/GenBank/DDBJ databases">
        <title>Identification and Biocontrol Activity Analysis of Biocontrol Strain PF-1 Based on Genome-wide Data.</title>
        <authorList>
            <person name="Qi J."/>
        </authorList>
    </citation>
    <scope>NUCLEOTIDE SEQUENCE [LARGE SCALE GENOMIC DNA]</scope>
    <source>
        <strain evidence="2 3">PF-1</strain>
    </source>
</reference>
<protein>
    <submittedName>
        <fullName evidence="2">Uncharacterized protein</fullName>
    </submittedName>
</protein>
<keyword evidence="3" id="KW-1185">Reference proteome</keyword>
<organism evidence="2 3">
    <name type="scientific">Pseudomonas protegens</name>
    <dbReference type="NCBI Taxonomy" id="380021"/>
    <lineage>
        <taxon>Bacteria</taxon>
        <taxon>Pseudomonadati</taxon>
        <taxon>Pseudomonadota</taxon>
        <taxon>Gammaproteobacteria</taxon>
        <taxon>Pseudomonadales</taxon>
        <taxon>Pseudomonadaceae</taxon>
        <taxon>Pseudomonas</taxon>
    </lineage>
</organism>
<gene>
    <name evidence="2" type="ORF">FEF10_07695</name>
</gene>
<name>A0ABY2VNZ6_9PSED</name>
<feature type="region of interest" description="Disordered" evidence="1">
    <location>
        <begin position="40"/>
        <end position="75"/>
    </location>
</feature>
<evidence type="ECO:0000313" key="3">
    <source>
        <dbReference type="Proteomes" id="UP000310095"/>
    </source>
</evidence>
<accession>A0ABY2VNZ6</accession>
<feature type="compositionally biased region" description="Basic residues" evidence="1">
    <location>
        <begin position="54"/>
        <end position="69"/>
    </location>
</feature>
<dbReference type="RefSeq" id="WP_011062076.1">
    <property type="nucleotide sequence ID" value="NZ_CP022097.2"/>
</dbReference>
<comment type="caution">
    <text evidence="2">The sequence shown here is derived from an EMBL/GenBank/DDBJ whole genome shotgun (WGS) entry which is preliminary data.</text>
</comment>
<dbReference type="EMBL" id="VAVY01000001">
    <property type="protein sequence ID" value="TMM67318.1"/>
    <property type="molecule type" value="Genomic_DNA"/>
</dbReference>